<keyword evidence="5 7" id="KW-0472">Membrane</keyword>
<evidence type="ECO:0000259" key="8">
    <source>
        <dbReference type="Pfam" id="PF12696"/>
    </source>
</evidence>
<evidence type="ECO:0000256" key="1">
    <source>
        <dbReference type="ARBA" id="ARBA00004651"/>
    </source>
</evidence>
<dbReference type="RefSeq" id="WP_066468110.1">
    <property type="nucleotide sequence ID" value="NZ_CBCRUZ010000001.1"/>
</dbReference>
<dbReference type="SUPFAM" id="SSF52540">
    <property type="entry name" value="P-loop containing nucleoside triphosphate hydrolases"/>
    <property type="match status" value="1"/>
</dbReference>
<evidence type="ECO:0000313" key="9">
    <source>
        <dbReference type="EMBL" id="QXQ15427.1"/>
    </source>
</evidence>
<gene>
    <name evidence="9" type="ORF">KV203_09050</name>
</gene>
<feature type="region of interest" description="Disordered" evidence="6">
    <location>
        <begin position="565"/>
        <end position="598"/>
    </location>
</feature>
<evidence type="ECO:0000256" key="4">
    <source>
        <dbReference type="ARBA" id="ARBA00022989"/>
    </source>
</evidence>
<keyword evidence="4 7" id="KW-1133">Transmembrane helix</keyword>
<dbReference type="Gene3D" id="3.40.50.300">
    <property type="entry name" value="P-loop containing nucleotide triphosphate hydrolases"/>
    <property type="match status" value="1"/>
</dbReference>
<feature type="transmembrane region" description="Helical" evidence="7">
    <location>
        <begin position="60"/>
        <end position="82"/>
    </location>
</feature>
<dbReference type="InterPro" id="IPR027417">
    <property type="entry name" value="P-loop_NTPase"/>
</dbReference>
<evidence type="ECO:0000256" key="3">
    <source>
        <dbReference type="ARBA" id="ARBA00022692"/>
    </source>
</evidence>
<dbReference type="CDD" id="cd01127">
    <property type="entry name" value="TrwB_TraG_TraD_VirD4"/>
    <property type="match status" value="1"/>
</dbReference>
<sequence length="613" mass="65947">MAKLESEDRAVLIGTAAVALGFAILFVAMHVGTALSGVTQDVPGNPIAILIELVKGDLTWPFGATVVGLVLLLLVAAVVWLFRRRRGGRTKTEHPVDKKAQHMAAGSALAPLTEQGARAKAKDLGMKLRPIDPPGVVIGRSVAGNERLYGSYEDLQLDIWGPRQGKSTSRVIPAIVEAIGPVIVTSNKRDVVDATRDVRADKGHPVWVFDPQEITRDAATPEDAEPTWYWDPLAWVGGKALRAEQLAGHFADADDLTEGSKDTFFESEAEDLLAALFLAGSLAKKPITDVWRWITDDASPTREAVKILRDNGRASVADGLNMQYAAHPQQRGGVFGTAKKMARSLKMDVIQPWVTPGDGRTPLDIEQFLAGAGGTLYCLSLEGRGSAAPLVSALSWAVVEVAMRESTKQPGGRLTRPLLAVLDEAANVVRWRDLPKQYSHFGSRGIVVMTILQSWAQGENCWGRGGMAALWSAATIKVLGGGVDDVAFLRDRSEAIGSHEVVSESVTTSRGGRSRSTSAGASVTMSVSDLQSLPRGRAILFASGISPTLIRTESWWNGPEKKTIQASIDRHNPVHPRKPTLDDMSTSDATKSNTPENVVDLRKPKVAQEVRGL</sequence>
<accession>A0ABX8SCC1</accession>
<proteinExistence type="predicted"/>
<dbReference type="PANTHER" id="PTHR37937:SF1">
    <property type="entry name" value="CONJUGATIVE TRANSFER: DNA TRANSPORT"/>
    <property type="match status" value="1"/>
</dbReference>
<dbReference type="EMBL" id="CP079105">
    <property type="protein sequence ID" value="QXQ15427.1"/>
    <property type="molecule type" value="Genomic_DNA"/>
</dbReference>
<reference evidence="9" key="1">
    <citation type="submission" date="2021-07" db="EMBL/GenBank/DDBJ databases">
        <title>Candidatus Kaistella beijingensis sp. nov. isolated from a municipal wastewater treatment plant is involved in sludge foaming.</title>
        <authorList>
            <person name="Song Y."/>
            <person name="Liu S.-J."/>
        </authorList>
    </citation>
    <scope>NUCLEOTIDE SEQUENCE</scope>
    <source>
        <strain evidence="9">DSM 43998</strain>
    </source>
</reference>
<keyword evidence="3 7" id="KW-0812">Transmembrane</keyword>
<keyword evidence="2" id="KW-1003">Cell membrane</keyword>
<dbReference type="Proteomes" id="UP000887023">
    <property type="component" value="Chromosome"/>
</dbReference>
<dbReference type="InterPro" id="IPR032689">
    <property type="entry name" value="TraG-D_C"/>
</dbReference>
<protein>
    <submittedName>
        <fullName evidence="9">TraM recognition domain-containing protein</fullName>
    </submittedName>
</protein>
<dbReference type="Pfam" id="PF12696">
    <property type="entry name" value="TraG-D_C"/>
    <property type="match status" value="1"/>
</dbReference>
<evidence type="ECO:0000313" key="10">
    <source>
        <dbReference type="Proteomes" id="UP000887023"/>
    </source>
</evidence>
<feature type="region of interest" description="Disordered" evidence="6">
    <location>
        <begin position="500"/>
        <end position="521"/>
    </location>
</feature>
<evidence type="ECO:0000256" key="2">
    <source>
        <dbReference type="ARBA" id="ARBA00022475"/>
    </source>
</evidence>
<keyword evidence="10" id="KW-1185">Reference proteome</keyword>
<evidence type="ECO:0000256" key="5">
    <source>
        <dbReference type="ARBA" id="ARBA00023136"/>
    </source>
</evidence>
<feature type="compositionally biased region" description="Polar residues" evidence="6">
    <location>
        <begin position="583"/>
        <end position="596"/>
    </location>
</feature>
<comment type="subcellular location">
    <subcellularLocation>
        <location evidence="1">Cell membrane</location>
        <topology evidence="1">Multi-pass membrane protein</topology>
    </subcellularLocation>
</comment>
<dbReference type="InterPro" id="IPR051539">
    <property type="entry name" value="T4SS-coupling_protein"/>
</dbReference>
<name>A0ABX8SCC1_9ACTN</name>
<organism evidence="9 10">
    <name type="scientific">Skermania pinensis</name>
    <dbReference type="NCBI Taxonomy" id="39122"/>
    <lineage>
        <taxon>Bacteria</taxon>
        <taxon>Bacillati</taxon>
        <taxon>Actinomycetota</taxon>
        <taxon>Actinomycetes</taxon>
        <taxon>Mycobacteriales</taxon>
        <taxon>Gordoniaceae</taxon>
        <taxon>Skermania</taxon>
    </lineage>
</organism>
<evidence type="ECO:0000256" key="7">
    <source>
        <dbReference type="SAM" id="Phobius"/>
    </source>
</evidence>
<feature type="compositionally biased region" description="Low complexity" evidence="6">
    <location>
        <begin position="503"/>
        <end position="521"/>
    </location>
</feature>
<feature type="domain" description="TraD/TraG TraM recognition site" evidence="8">
    <location>
        <begin position="417"/>
        <end position="534"/>
    </location>
</feature>
<dbReference type="PANTHER" id="PTHR37937">
    <property type="entry name" value="CONJUGATIVE TRANSFER: DNA TRANSPORT"/>
    <property type="match status" value="1"/>
</dbReference>
<evidence type="ECO:0000256" key="6">
    <source>
        <dbReference type="SAM" id="MobiDB-lite"/>
    </source>
</evidence>